<evidence type="ECO:0000256" key="6">
    <source>
        <dbReference type="ARBA" id="ARBA00022679"/>
    </source>
</evidence>
<feature type="transmembrane region" description="Helical" evidence="23">
    <location>
        <begin position="142"/>
        <end position="159"/>
    </location>
</feature>
<evidence type="ECO:0000256" key="23">
    <source>
        <dbReference type="SAM" id="Phobius"/>
    </source>
</evidence>
<gene>
    <name evidence="24" type="primary">ftsW</name>
    <name evidence="24" type="ORF">DQG23_18550</name>
</gene>
<dbReference type="GO" id="GO:0071555">
    <property type="term" value="P:cell wall organization"/>
    <property type="evidence" value="ECO:0007669"/>
    <property type="project" value="UniProtKB-KW"/>
</dbReference>
<evidence type="ECO:0000256" key="4">
    <source>
        <dbReference type="ARBA" id="ARBA00022618"/>
    </source>
</evidence>
<evidence type="ECO:0000256" key="1">
    <source>
        <dbReference type="ARBA" id="ARBA00004651"/>
    </source>
</evidence>
<evidence type="ECO:0000256" key="20">
    <source>
        <dbReference type="ARBA" id="ARBA00049902"/>
    </source>
</evidence>
<dbReference type="Pfam" id="PF01098">
    <property type="entry name" value="FTSW_RODA_SPOVE"/>
    <property type="match status" value="1"/>
</dbReference>
<evidence type="ECO:0000256" key="13">
    <source>
        <dbReference type="ARBA" id="ARBA00023316"/>
    </source>
</evidence>
<keyword evidence="13" id="KW-0961">Cell wall biogenesis/degradation</keyword>
<feature type="transmembrane region" description="Helical" evidence="23">
    <location>
        <begin position="115"/>
        <end position="130"/>
    </location>
</feature>
<dbReference type="PANTHER" id="PTHR30474:SF2">
    <property type="entry name" value="PEPTIDOGLYCAN GLYCOSYLTRANSFERASE FTSW-RELATED"/>
    <property type="match status" value="1"/>
</dbReference>
<feature type="transmembrane region" description="Helical" evidence="23">
    <location>
        <begin position="285"/>
        <end position="306"/>
    </location>
</feature>
<dbReference type="InterPro" id="IPR018365">
    <property type="entry name" value="Cell_cycle_FtsW-rel_CS"/>
</dbReference>
<dbReference type="GO" id="GO:0051301">
    <property type="term" value="P:cell division"/>
    <property type="evidence" value="ECO:0007669"/>
    <property type="project" value="UniProtKB-KW"/>
</dbReference>
<accession>A0A329MJC6</accession>
<sequence>MTPPRRGTPDFLLLFLTLALVAFGFLMVFSASSVSATYYWDDPWHYTKRQSVSILIGLFLMFFFMNVNPAKLKRWVMPLFTLVFLSLLFVLVIAAEKNGARSWIEIGPLNLQPSEFAKIAVIMYLALIISKKEERFRDFKKGLMPALVIVGLVCGLILMQNDLGSTAVLAGGAAVVIIVGGANLKHIFALAAGFLTVAALSVSVYLLRNPGLMDGTTSDYRLNRITSFLDPWHSRLDSGYHLTQSLMAFGHGGLTGTGFGKSIQKMHFLPAPHNDFIFSVIGEEFGFLGSTLFLLVFLLFIWRGIVVSIRCTDTFARLCGIGFFGLFGIQAFINIGGVTGAIPLTGVTLPLISYGGSSLMAIMMGIGIVLGFSREQNKPETADQPARNKTKRDDTKVKRRSASM</sequence>
<comment type="function">
    <text evidence="21">Peptidoglycan polymerase that is essential for cell division.</text>
</comment>
<evidence type="ECO:0000256" key="12">
    <source>
        <dbReference type="ARBA" id="ARBA00023306"/>
    </source>
</evidence>
<dbReference type="PROSITE" id="PS00428">
    <property type="entry name" value="FTSW_RODA_SPOVE"/>
    <property type="match status" value="1"/>
</dbReference>
<keyword evidence="11 23" id="KW-0472">Membrane</keyword>
<evidence type="ECO:0000256" key="16">
    <source>
        <dbReference type="ARBA" id="ARBA00038053"/>
    </source>
</evidence>
<protein>
    <recommendedName>
        <fullName evidence="17">Probable peptidoglycan glycosyltransferase FtsW</fullName>
        <ecNumber evidence="19">2.4.99.28</ecNumber>
    </recommendedName>
    <alternativeName>
        <fullName evidence="18">Cell division protein FtsW</fullName>
    </alternativeName>
    <alternativeName>
        <fullName evidence="15">Cell wall polymerase</fullName>
    </alternativeName>
    <alternativeName>
        <fullName evidence="14">Peptidoglycan polymerase</fullName>
    </alternativeName>
</protein>
<keyword evidence="5" id="KW-0328">Glycosyltransferase</keyword>
<proteinExistence type="inferred from homology"/>
<evidence type="ECO:0000313" key="25">
    <source>
        <dbReference type="Proteomes" id="UP000250369"/>
    </source>
</evidence>
<dbReference type="OrthoDB" id="9812661at2"/>
<comment type="subcellular location">
    <subcellularLocation>
        <location evidence="1">Cell membrane</location>
        <topology evidence="1">Multi-pass membrane protein</topology>
    </subcellularLocation>
</comment>
<evidence type="ECO:0000256" key="19">
    <source>
        <dbReference type="ARBA" id="ARBA00044770"/>
    </source>
</evidence>
<evidence type="ECO:0000256" key="14">
    <source>
        <dbReference type="ARBA" id="ARBA00032370"/>
    </source>
</evidence>
<reference evidence="24 25" key="1">
    <citation type="journal article" date="2009" name="Int. J. Syst. Evol. Microbiol.">
        <title>Paenibacillus contaminans sp. nov., isolated from a contaminated laboratory plate.</title>
        <authorList>
            <person name="Chou J.H."/>
            <person name="Lee J.H."/>
            <person name="Lin M.C."/>
            <person name="Chang P.S."/>
            <person name="Arun A.B."/>
            <person name="Young C.C."/>
            <person name="Chen W.M."/>
        </authorList>
    </citation>
    <scope>NUCLEOTIDE SEQUENCE [LARGE SCALE GENOMIC DNA]</scope>
    <source>
        <strain evidence="24 25">CKOBP-6</strain>
    </source>
</reference>
<keyword evidence="10 23" id="KW-1133">Transmembrane helix</keyword>
<dbReference type="Proteomes" id="UP000250369">
    <property type="component" value="Unassembled WGS sequence"/>
</dbReference>
<dbReference type="RefSeq" id="WP_113032354.1">
    <property type="nucleotide sequence ID" value="NZ_QMFB01000010.1"/>
</dbReference>
<keyword evidence="4" id="KW-0132">Cell division</keyword>
<evidence type="ECO:0000256" key="17">
    <source>
        <dbReference type="ARBA" id="ARBA00041185"/>
    </source>
</evidence>
<keyword evidence="9" id="KW-0573">Peptidoglycan synthesis</keyword>
<keyword evidence="6" id="KW-0808">Transferase</keyword>
<feature type="transmembrane region" description="Helical" evidence="23">
    <location>
        <begin position="187"/>
        <end position="207"/>
    </location>
</feature>
<dbReference type="InterPro" id="IPR013437">
    <property type="entry name" value="FtsW"/>
</dbReference>
<evidence type="ECO:0000256" key="10">
    <source>
        <dbReference type="ARBA" id="ARBA00022989"/>
    </source>
</evidence>
<dbReference type="GO" id="GO:0015648">
    <property type="term" value="F:lipid-linked peptidoglycan transporter activity"/>
    <property type="evidence" value="ECO:0007669"/>
    <property type="project" value="TreeGrafter"/>
</dbReference>
<evidence type="ECO:0000256" key="7">
    <source>
        <dbReference type="ARBA" id="ARBA00022692"/>
    </source>
</evidence>
<dbReference type="InterPro" id="IPR001182">
    <property type="entry name" value="FtsW/RodA"/>
</dbReference>
<dbReference type="EMBL" id="QMFB01000010">
    <property type="protein sequence ID" value="RAV19925.1"/>
    <property type="molecule type" value="Genomic_DNA"/>
</dbReference>
<feature type="transmembrane region" description="Helical" evidence="23">
    <location>
        <begin position="351"/>
        <end position="372"/>
    </location>
</feature>
<dbReference type="EC" id="2.4.99.28" evidence="19"/>
<evidence type="ECO:0000256" key="15">
    <source>
        <dbReference type="ARBA" id="ARBA00033270"/>
    </source>
</evidence>
<dbReference type="GO" id="GO:0008360">
    <property type="term" value="P:regulation of cell shape"/>
    <property type="evidence" value="ECO:0007669"/>
    <property type="project" value="UniProtKB-KW"/>
</dbReference>
<evidence type="ECO:0000256" key="22">
    <source>
        <dbReference type="SAM" id="MobiDB-lite"/>
    </source>
</evidence>
<comment type="similarity">
    <text evidence="16">Belongs to the SEDS family. FtsW subfamily.</text>
</comment>
<feature type="transmembrane region" description="Helical" evidence="23">
    <location>
        <begin position="75"/>
        <end position="95"/>
    </location>
</feature>
<dbReference type="GO" id="GO:0032153">
    <property type="term" value="C:cell division site"/>
    <property type="evidence" value="ECO:0007669"/>
    <property type="project" value="TreeGrafter"/>
</dbReference>
<comment type="catalytic activity">
    <reaction evidence="20">
        <text>[GlcNAc-(1-&gt;4)-Mur2Ac(oyl-L-Ala-gamma-D-Glu-L-Lys-D-Ala-D-Ala)](n)-di-trans,octa-cis-undecaprenyl diphosphate + beta-D-GlcNAc-(1-&gt;4)-Mur2Ac(oyl-L-Ala-gamma-D-Glu-L-Lys-D-Ala-D-Ala)-di-trans,octa-cis-undecaprenyl diphosphate = [GlcNAc-(1-&gt;4)-Mur2Ac(oyl-L-Ala-gamma-D-Glu-L-Lys-D-Ala-D-Ala)](n+1)-di-trans,octa-cis-undecaprenyl diphosphate + di-trans,octa-cis-undecaprenyl diphosphate + H(+)</text>
        <dbReference type="Rhea" id="RHEA:23708"/>
        <dbReference type="Rhea" id="RHEA-COMP:9602"/>
        <dbReference type="Rhea" id="RHEA-COMP:9603"/>
        <dbReference type="ChEBI" id="CHEBI:15378"/>
        <dbReference type="ChEBI" id="CHEBI:58405"/>
        <dbReference type="ChEBI" id="CHEBI:60033"/>
        <dbReference type="ChEBI" id="CHEBI:78435"/>
        <dbReference type="EC" id="2.4.99.28"/>
    </reaction>
</comment>
<name>A0A329MJC6_9BACL</name>
<dbReference type="AlphaFoldDB" id="A0A329MJC6"/>
<feature type="transmembrane region" description="Helical" evidence="23">
    <location>
        <begin position="165"/>
        <end position="182"/>
    </location>
</feature>
<evidence type="ECO:0000256" key="9">
    <source>
        <dbReference type="ARBA" id="ARBA00022984"/>
    </source>
</evidence>
<dbReference type="GO" id="GO:0008955">
    <property type="term" value="F:peptidoglycan glycosyltransferase activity"/>
    <property type="evidence" value="ECO:0007669"/>
    <property type="project" value="UniProtKB-EC"/>
</dbReference>
<feature type="transmembrane region" description="Helical" evidence="23">
    <location>
        <begin position="51"/>
        <end position="68"/>
    </location>
</feature>
<keyword evidence="7 23" id="KW-0812">Transmembrane</keyword>
<evidence type="ECO:0000313" key="24">
    <source>
        <dbReference type="EMBL" id="RAV19925.1"/>
    </source>
</evidence>
<dbReference type="PANTHER" id="PTHR30474">
    <property type="entry name" value="CELL CYCLE PROTEIN"/>
    <property type="match status" value="1"/>
</dbReference>
<keyword evidence="8" id="KW-0133">Cell shape</keyword>
<feature type="transmembrane region" description="Helical" evidence="23">
    <location>
        <begin position="318"/>
        <end position="345"/>
    </location>
</feature>
<dbReference type="GO" id="GO:0009252">
    <property type="term" value="P:peptidoglycan biosynthetic process"/>
    <property type="evidence" value="ECO:0007669"/>
    <property type="project" value="UniProtKB-KW"/>
</dbReference>
<keyword evidence="12" id="KW-0131">Cell cycle</keyword>
<evidence type="ECO:0000256" key="21">
    <source>
        <dbReference type="ARBA" id="ARBA00049966"/>
    </source>
</evidence>
<evidence type="ECO:0000256" key="2">
    <source>
        <dbReference type="ARBA" id="ARBA00004752"/>
    </source>
</evidence>
<organism evidence="24 25">
    <name type="scientific">Paenibacillus contaminans</name>
    <dbReference type="NCBI Taxonomy" id="450362"/>
    <lineage>
        <taxon>Bacteria</taxon>
        <taxon>Bacillati</taxon>
        <taxon>Bacillota</taxon>
        <taxon>Bacilli</taxon>
        <taxon>Bacillales</taxon>
        <taxon>Paenibacillaceae</taxon>
        <taxon>Paenibacillus</taxon>
    </lineage>
</organism>
<keyword evidence="25" id="KW-1185">Reference proteome</keyword>
<evidence type="ECO:0000256" key="8">
    <source>
        <dbReference type="ARBA" id="ARBA00022960"/>
    </source>
</evidence>
<evidence type="ECO:0000256" key="5">
    <source>
        <dbReference type="ARBA" id="ARBA00022676"/>
    </source>
</evidence>
<evidence type="ECO:0000256" key="18">
    <source>
        <dbReference type="ARBA" id="ARBA00041418"/>
    </source>
</evidence>
<feature type="region of interest" description="Disordered" evidence="22">
    <location>
        <begin position="377"/>
        <end position="404"/>
    </location>
</feature>
<comment type="caution">
    <text evidence="24">The sequence shown here is derived from an EMBL/GenBank/DDBJ whole genome shotgun (WGS) entry which is preliminary data.</text>
</comment>
<dbReference type="GO" id="GO:0005886">
    <property type="term" value="C:plasma membrane"/>
    <property type="evidence" value="ECO:0007669"/>
    <property type="project" value="UniProtKB-SubCell"/>
</dbReference>
<dbReference type="NCBIfam" id="TIGR02614">
    <property type="entry name" value="ftsW"/>
    <property type="match status" value="1"/>
</dbReference>
<comment type="pathway">
    <text evidence="2">Cell wall biogenesis; peptidoglycan biosynthesis.</text>
</comment>
<keyword evidence="3" id="KW-1003">Cell membrane</keyword>
<evidence type="ECO:0000256" key="3">
    <source>
        <dbReference type="ARBA" id="ARBA00022475"/>
    </source>
</evidence>
<evidence type="ECO:0000256" key="11">
    <source>
        <dbReference type="ARBA" id="ARBA00023136"/>
    </source>
</evidence>